<dbReference type="InterPro" id="IPR027396">
    <property type="entry name" value="DsrEFH-like"/>
</dbReference>
<dbReference type="InterPro" id="IPR036868">
    <property type="entry name" value="TusA-like_sf"/>
</dbReference>
<evidence type="ECO:0000313" key="3">
    <source>
        <dbReference type="Proteomes" id="UP001332931"/>
    </source>
</evidence>
<dbReference type="EMBL" id="JAZGJQ010000001">
    <property type="protein sequence ID" value="MEE6146620.1"/>
    <property type="molecule type" value="Genomic_DNA"/>
</dbReference>
<dbReference type="NCBIfam" id="TIGR03527">
    <property type="entry name" value="selenium_YedF"/>
    <property type="match status" value="1"/>
</dbReference>
<name>A0ABU7R7U2_9ACTN</name>
<sequence>MQIDARDLFNPKPVVMALTALSELKDGETLALLVNDGKAVESLVRLADEQKCKFIREDEGDYTVVTLVPSHRIKTNHPVEKAVSYMDFGSADAPILVFGSEAIGRGDKSLGHILMREIIFDLAHQEVVPKALVFINSGVKLTIKGSAVIEDLQILEKLGAEILSDTVSLDRYGATDELLVGEPIDPYNLARILTGQPGVVSL</sequence>
<keyword evidence="3" id="KW-1185">Reference proteome</keyword>
<gene>
    <name evidence="2" type="primary">yedF</name>
    <name evidence="2" type="ORF">VXJ25_01215</name>
</gene>
<organism evidence="2 3">
    <name type="scientific">Olsenella absiana</name>
    <dbReference type="NCBI Taxonomy" id="3115222"/>
    <lineage>
        <taxon>Bacteria</taxon>
        <taxon>Bacillati</taxon>
        <taxon>Actinomycetota</taxon>
        <taxon>Coriobacteriia</taxon>
        <taxon>Coriobacteriales</taxon>
        <taxon>Atopobiaceae</taxon>
        <taxon>Olsenella</taxon>
    </lineage>
</organism>
<dbReference type="Proteomes" id="UP001332931">
    <property type="component" value="Unassembled WGS sequence"/>
</dbReference>
<reference evidence="2 3" key="1">
    <citation type="submission" date="2024-01" db="EMBL/GenBank/DDBJ databases">
        <title>Description of Olsenella sp. nov., isolated from pig feces.</title>
        <authorList>
            <person name="Chang Y.-H."/>
        </authorList>
    </citation>
    <scope>NUCLEOTIDE SEQUENCE [LARGE SCALE GENOMIC DNA]</scope>
    <source>
        <strain evidence="2 3">YH-ols2223</strain>
    </source>
</reference>
<accession>A0ABU7R7U2</accession>
<protein>
    <submittedName>
        <fullName evidence="2">Sulfurtransferase-like selenium metabolism protein YedF</fullName>
    </submittedName>
</protein>
<evidence type="ECO:0000313" key="2">
    <source>
        <dbReference type="EMBL" id="MEE6146620.1"/>
    </source>
</evidence>
<feature type="domain" description="UPF0033" evidence="1">
    <location>
        <begin position="2"/>
        <end position="65"/>
    </location>
</feature>
<dbReference type="Gene3D" id="3.30.110.40">
    <property type="entry name" value="TusA-like domain"/>
    <property type="match status" value="1"/>
</dbReference>
<comment type="caution">
    <text evidence="2">The sequence shown here is derived from an EMBL/GenBank/DDBJ whole genome shotgun (WGS) entry which is preliminary data.</text>
</comment>
<dbReference type="SUPFAM" id="SSF75169">
    <property type="entry name" value="DsrEFH-like"/>
    <property type="match status" value="1"/>
</dbReference>
<dbReference type="RefSeq" id="WP_330957383.1">
    <property type="nucleotide sequence ID" value="NZ_JAZGJQ010000001.1"/>
</dbReference>
<dbReference type="CDD" id="cd00291">
    <property type="entry name" value="SirA_YedF_YeeD"/>
    <property type="match status" value="1"/>
</dbReference>
<dbReference type="Pfam" id="PF01206">
    <property type="entry name" value="TusA"/>
    <property type="match status" value="1"/>
</dbReference>
<evidence type="ECO:0000259" key="1">
    <source>
        <dbReference type="Pfam" id="PF01206"/>
    </source>
</evidence>
<dbReference type="InterPro" id="IPR019870">
    <property type="entry name" value="Se_metab_YedF"/>
</dbReference>
<dbReference type="SUPFAM" id="SSF64307">
    <property type="entry name" value="SirA-like"/>
    <property type="match status" value="1"/>
</dbReference>
<dbReference type="InterPro" id="IPR001455">
    <property type="entry name" value="TusA-like"/>
</dbReference>
<proteinExistence type="predicted"/>